<keyword evidence="1" id="KW-0597">Phosphoprotein</keyword>
<dbReference type="InterPro" id="IPR001789">
    <property type="entry name" value="Sig_transdc_resp-reg_receiver"/>
</dbReference>
<dbReference type="Pfam" id="PF00072">
    <property type="entry name" value="Response_reg"/>
    <property type="match status" value="1"/>
</dbReference>
<feature type="modified residue" description="4-aspartylphosphate" evidence="1">
    <location>
        <position position="66"/>
    </location>
</feature>
<dbReference type="EMBL" id="JAANXD010000023">
    <property type="protein sequence ID" value="MBS1257388.1"/>
    <property type="molecule type" value="Genomic_DNA"/>
</dbReference>
<feature type="domain" description="Response regulatory" evidence="2">
    <location>
        <begin position="5"/>
        <end position="133"/>
    </location>
</feature>
<comment type="caution">
    <text evidence="3">The sequence shown here is derived from an EMBL/GenBank/DDBJ whole genome shotgun (WGS) entry which is preliminary data.</text>
</comment>
<dbReference type="SMART" id="SM00448">
    <property type="entry name" value="REC"/>
    <property type="match status" value="1"/>
</dbReference>
<dbReference type="InterPro" id="IPR011006">
    <property type="entry name" value="CheY-like_superfamily"/>
</dbReference>
<reference evidence="3" key="1">
    <citation type="journal article" date="2021" name="ISME J.">
        <title>Fine-scale metabolic discontinuity in a stratified prokaryote microbiome of a Red Sea deep halocline.</title>
        <authorList>
            <person name="Michoud G."/>
            <person name="Ngugi D.K."/>
            <person name="Barozzi A."/>
            <person name="Merlino G."/>
            <person name="Calleja M.L."/>
            <person name="Delgado-Huertas A."/>
            <person name="Moran X.A.G."/>
            <person name="Daffonchio D."/>
        </authorList>
    </citation>
    <scope>NUCLEOTIDE SEQUENCE</scope>
    <source>
        <strain evidence="3">SuakinDeep_MAG55_1</strain>
    </source>
</reference>
<evidence type="ECO:0000313" key="4">
    <source>
        <dbReference type="Proteomes" id="UP000722750"/>
    </source>
</evidence>
<sequence>MEEKRIILVEDDPDHADLIKEVLEGEFDERDIVLIRDGRDAIDYFQEFSIKWDGQIKDKINLILLDLNLPKASVMDVLKFLKKDKRYHPVPVIILSTNSDKKTIDEAYRNGVNGYVTKPVSYEEFVAKLEGLKEYY</sequence>
<dbReference type="PANTHER" id="PTHR44520">
    <property type="entry name" value="RESPONSE REGULATOR RCP1-RELATED"/>
    <property type="match status" value="1"/>
</dbReference>
<dbReference type="AlphaFoldDB" id="A0A941W0E7"/>
<gene>
    <name evidence="3" type="ORF">MAG551_00430</name>
</gene>
<evidence type="ECO:0000256" key="1">
    <source>
        <dbReference type="PROSITE-ProRule" id="PRU00169"/>
    </source>
</evidence>
<evidence type="ECO:0000259" key="2">
    <source>
        <dbReference type="PROSITE" id="PS50110"/>
    </source>
</evidence>
<dbReference type="Proteomes" id="UP000722750">
    <property type="component" value="Unassembled WGS sequence"/>
</dbReference>
<accession>A0A941W0E7</accession>
<dbReference type="Gene3D" id="3.40.50.2300">
    <property type="match status" value="1"/>
</dbReference>
<protein>
    <submittedName>
        <fullName evidence="3">Response regulator rcp1</fullName>
    </submittedName>
</protein>
<organism evidence="3 4">
    <name type="scientific">Candidatus Scalindua arabica</name>
    <dbReference type="NCBI Taxonomy" id="1127984"/>
    <lineage>
        <taxon>Bacteria</taxon>
        <taxon>Pseudomonadati</taxon>
        <taxon>Planctomycetota</taxon>
        <taxon>Candidatus Brocadiia</taxon>
        <taxon>Candidatus Brocadiales</taxon>
        <taxon>Candidatus Scalinduaceae</taxon>
        <taxon>Candidatus Scalindua</taxon>
    </lineage>
</organism>
<dbReference type="GO" id="GO:0000160">
    <property type="term" value="P:phosphorelay signal transduction system"/>
    <property type="evidence" value="ECO:0007669"/>
    <property type="project" value="InterPro"/>
</dbReference>
<dbReference type="PROSITE" id="PS50110">
    <property type="entry name" value="RESPONSE_REGULATORY"/>
    <property type="match status" value="1"/>
</dbReference>
<dbReference type="SUPFAM" id="SSF52172">
    <property type="entry name" value="CheY-like"/>
    <property type="match status" value="1"/>
</dbReference>
<name>A0A941W0E7_9BACT</name>
<proteinExistence type="predicted"/>
<evidence type="ECO:0000313" key="3">
    <source>
        <dbReference type="EMBL" id="MBS1257388.1"/>
    </source>
</evidence>
<dbReference type="InterPro" id="IPR052893">
    <property type="entry name" value="TCS_response_regulator"/>
</dbReference>